<evidence type="ECO:0000256" key="3">
    <source>
        <dbReference type="ARBA" id="ARBA00023024"/>
    </source>
</evidence>
<dbReference type="GO" id="GO:0008061">
    <property type="term" value="F:chitin binding"/>
    <property type="evidence" value="ECO:0007669"/>
    <property type="project" value="InterPro"/>
</dbReference>
<dbReference type="Pfam" id="PF00704">
    <property type="entry name" value="Glyco_hydro_18"/>
    <property type="match status" value="1"/>
</dbReference>
<evidence type="ECO:0000256" key="8">
    <source>
        <dbReference type="RuleBase" id="RU004453"/>
    </source>
</evidence>
<dbReference type="PROSITE" id="PS51910">
    <property type="entry name" value="GH18_2"/>
    <property type="match status" value="1"/>
</dbReference>
<dbReference type="InterPro" id="IPR001223">
    <property type="entry name" value="Glyco_hydro18_cat"/>
</dbReference>
<comment type="caution">
    <text evidence="11">The sequence shown here is derived from an EMBL/GenBank/DDBJ whole genome shotgun (WGS) entry which is preliminary data.</text>
</comment>
<comment type="similarity">
    <text evidence="8">Belongs to the glycosyl hydrolase 18 family.</text>
</comment>
<dbReference type="Proteomes" id="UP001148786">
    <property type="component" value="Unassembled WGS sequence"/>
</dbReference>
<dbReference type="InterPro" id="IPR050314">
    <property type="entry name" value="Glycosyl_Hydrlase_18"/>
</dbReference>
<proteinExistence type="inferred from homology"/>
<feature type="domain" description="GH18" evidence="10">
    <location>
        <begin position="36"/>
        <end position="426"/>
    </location>
</feature>
<dbReference type="Gene3D" id="3.20.20.80">
    <property type="entry name" value="Glycosidases"/>
    <property type="match status" value="2"/>
</dbReference>
<feature type="signal peptide" evidence="9">
    <location>
        <begin position="1"/>
        <end position="20"/>
    </location>
</feature>
<organism evidence="11 12">
    <name type="scientific">Agrocybe chaxingu</name>
    <dbReference type="NCBI Taxonomy" id="84603"/>
    <lineage>
        <taxon>Eukaryota</taxon>
        <taxon>Fungi</taxon>
        <taxon>Dikarya</taxon>
        <taxon>Basidiomycota</taxon>
        <taxon>Agaricomycotina</taxon>
        <taxon>Agaricomycetes</taxon>
        <taxon>Agaricomycetidae</taxon>
        <taxon>Agaricales</taxon>
        <taxon>Agaricineae</taxon>
        <taxon>Strophariaceae</taxon>
        <taxon>Agrocybe</taxon>
    </lineage>
</organism>
<keyword evidence="4" id="KW-0119">Carbohydrate metabolism</keyword>
<dbReference type="AlphaFoldDB" id="A0A9W8K3Y8"/>
<dbReference type="GO" id="GO:0008843">
    <property type="term" value="F:endochitinase activity"/>
    <property type="evidence" value="ECO:0007669"/>
    <property type="project" value="UniProtKB-EC"/>
</dbReference>
<evidence type="ECO:0000256" key="5">
    <source>
        <dbReference type="ARBA" id="ARBA00023295"/>
    </source>
</evidence>
<name>A0A9W8K3Y8_9AGAR</name>
<sequence length="426" mass="45267">MIKPIFAWMILSLSVFSCHAAGPMHHKRPGTKAPPKVAAAWYAGWHAGASDFPLSKVSWAKYTHLTYAFAETTFNGALDLSGSNPSVLPQFVKQAQSNGVKALVSIGGWTGSRGFSVNVGSAQNRTAFVKTVTGFATKYGLDGLDFDWEYPANQGIGCNTISPRDTANFLSFLQELRQHPVGKALIVTAAVATRPFIGPNGSPLTNVEGFASVLDWIAIMNYDIWGPWSSSVGPNAPLDDTCATAANRAGSAVSAVKQWTAAGIPPAQIVLGVPAYGHSFRVRKANAFVKGPTTSLAAYPAFDRSDPPVGDRWDDAAGVDVCGVTSGPGGNVNFWGMIALGYLNSDGTPKAGIPFRFDSCSQTPYAYNATSEIMVSFDNAQACFDFSFTAKGNFIKNNQLKGFATWEAGGDYNNILLNSIRKAAGF</sequence>
<evidence type="ECO:0000256" key="6">
    <source>
        <dbReference type="ARBA" id="ARBA00023326"/>
    </source>
</evidence>
<dbReference type="SUPFAM" id="SSF54556">
    <property type="entry name" value="Chitinase insertion domain"/>
    <property type="match status" value="1"/>
</dbReference>
<evidence type="ECO:0000313" key="11">
    <source>
        <dbReference type="EMBL" id="KAJ3504957.1"/>
    </source>
</evidence>
<evidence type="ECO:0000256" key="2">
    <source>
        <dbReference type="ARBA" id="ARBA00022801"/>
    </source>
</evidence>
<dbReference type="PANTHER" id="PTHR11177:SF392">
    <property type="entry name" value="HAP41P"/>
    <property type="match status" value="1"/>
</dbReference>
<dbReference type="PROSITE" id="PS51257">
    <property type="entry name" value="PROKAR_LIPOPROTEIN"/>
    <property type="match status" value="1"/>
</dbReference>
<keyword evidence="5 7" id="KW-0326">Glycosidase</keyword>
<dbReference type="PROSITE" id="PS01095">
    <property type="entry name" value="GH18_1"/>
    <property type="match status" value="1"/>
</dbReference>
<dbReference type="GO" id="GO:0006032">
    <property type="term" value="P:chitin catabolic process"/>
    <property type="evidence" value="ECO:0007669"/>
    <property type="project" value="UniProtKB-KW"/>
</dbReference>
<keyword evidence="6" id="KW-0624">Polysaccharide degradation</keyword>
<evidence type="ECO:0000256" key="7">
    <source>
        <dbReference type="RuleBase" id="RU000489"/>
    </source>
</evidence>
<evidence type="ECO:0000259" key="10">
    <source>
        <dbReference type="PROSITE" id="PS51910"/>
    </source>
</evidence>
<dbReference type="OrthoDB" id="73875at2759"/>
<dbReference type="GO" id="GO:0000272">
    <property type="term" value="P:polysaccharide catabolic process"/>
    <property type="evidence" value="ECO:0007669"/>
    <property type="project" value="UniProtKB-KW"/>
</dbReference>
<dbReference type="InterPro" id="IPR011583">
    <property type="entry name" value="Chitinase_II/V-like_cat"/>
</dbReference>
<protein>
    <recommendedName>
        <fullName evidence="10">GH18 domain-containing protein</fullName>
    </recommendedName>
</protein>
<gene>
    <name evidence="11" type="ORF">NLJ89_g7667</name>
</gene>
<evidence type="ECO:0000313" key="12">
    <source>
        <dbReference type="Proteomes" id="UP001148786"/>
    </source>
</evidence>
<dbReference type="SMART" id="SM00636">
    <property type="entry name" value="Glyco_18"/>
    <property type="match status" value="1"/>
</dbReference>
<keyword evidence="12" id="KW-1185">Reference proteome</keyword>
<comment type="catalytic activity">
    <reaction evidence="1">
        <text>Random endo-hydrolysis of N-acetyl-beta-D-glucosaminide (1-&gt;4)-beta-linkages in chitin and chitodextrins.</text>
        <dbReference type="EC" id="3.2.1.14"/>
    </reaction>
</comment>
<feature type="chain" id="PRO_5040918230" description="GH18 domain-containing protein" evidence="9">
    <location>
        <begin position="21"/>
        <end position="426"/>
    </location>
</feature>
<dbReference type="InterPro" id="IPR001579">
    <property type="entry name" value="Glyco_hydro_18_chit_AS"/>
</dbReference>
<dbReference type="InterPro" id="IPR017853">
    <property type="entry name" value="GH"/>
</dbReference>
<accession>A0A9W8K3Y8</accession>
<keyword evidence="2 7" id="KW-0378">Hydrolase</keyword>
<evidence type="ECO:0000256" key="9">
    <source>
        <dbReference type="SAM" id="SignalP"/>
    </source>
</evidence>
<keyword evidence="3" id="KW-0146">Chitin degradation</keyword>
<dbReference type="InterPro" id="IPR029070">
    <property type="entry name" value="Chitinase_insertion_sf"/>
</dbReference>
<evidence type="ECO:0000256" key="4">
    <source>
        <dbReference type="ARBA" id="ARBA00023277"/>
    </source>
</evidence>
<dbReference type="PANTHER" id="PTHR11177">
    <property type="entry name" value="CHITINASE"/>
    <property type="match status" value="1"/>
</dbReference>
<evidence type="ECO:0000256" key="1">
    <source>
        <dbReference type="ARBA" id="ARBA00000822"/>
    </source>
</evidence>
<dbReference type="GO" id="GO:0005576">
    <property type="term" value="C:extracellular region"/>
    <property type="evidence" value="ECO:0007669"/>
    <property type="project" value="TreeGrafter"/>
</dbReference>
<dbReference type="SUPFAM" id="SSF51445">
    <property type="entry name" value="(Trans)glycosidases"/>
    <property type="match status" value="1"/>
</dbReference>
<keyword evidence="9" id="KW-0732">Signal</keyword>
<reference evidence="11" key="1">
    <citation type="submission" date="2022-07" db="EMBL/GenBank/DDBJ databases">
        <title>Genome Sequence of Agrocybe chaxingu.</title>
        <authorList>
            <person name="Buettner E."/>
        </authorList>
    </citation>
    <scope>NUCLEOTIDE SEQUENCE</scope>
    <source>
        <strain evidence="11">MP-N11</strain>
    </source>
</reference>
<dbReference type="EMBL" id="JANKHO010000941">
    <property type="protein sequence ID" value="KAJ3504957.1"/>
    <property type="molecule type" value="Genomic_DNA"/>
</dbReference>